<reference evidence="2" key="1">
    <citation type="submission" date="2020-02" db="EMBL/GenBank/DDBJ databases">
        <authorList>
            <person name="Meier V. D."/>
        </authorList>
    </citation>
    <scope>NUCLEOTIDE SEQUENCE</scope>
    <source>
        <strain evidence="2">AVDCRST_MAG05</strain>
    </source>
</reference>
<feature type="transmembrane region" description="Helical" evidence="1">
    <location>
        <begin position="41"/>
        <end position="61"/>
    </location>
</feature>
<keyword evidence="1" id="KW-0472">Membrane</keyword>
<feature type="transmembrane region" description="Helical" evidence="1">
    <location>
        <begin position="12"/>
        <end position="29"/>
    </location>
</feature>
<feature type="transmembrane region" description="Helical" evidence="1">
    <location>
        <begin position="68"/>
        <end position="89"/>
    </location>
</feature>
<proteinExistence type="predicted"/>
<gene>
    <name evidence="2" type="ORF">AVDCRST_MAG05-1625</name>
</gene>
<accession>A0A6J4S6S0</accession>
<dbReference type="AlphaFoldDB" id="A0A6J4S6S0"/>
<feature type="transmembrane region" description="Helical" evidence="1">
    <location>
        <begin position="101"/>
        <end position="120"/>
    </location>
</feature>
<name>A0A6J4S6S0_9ACTN</name>
<evidence type="ECO:0000313" key="2">
    <source>
        <dbReference type="EMBL" id="CAA9486706.1"/>
    </source>
</evidence>
<keyword evidence="1" id="KW-0812">Transmembrane</keyword>
<organism evidence="2">
    <name type="scientific">uncultured Rubrobacteraceae bacterium</name>
    <dbReference type="NCBI Taxonomy" id="349277"/>
    <lineage>
        <taxon>Bacteria</taxon>
        <taxon>Bacillati</taxon>
        <taxon>Actinomycetota</taxon>
        <taxon>Rubrobacteria</taxon>
        <taxon>Rubrobacterales</taxon>
        <taxon>Rubrobacteraceae</taxon>
        <taxon>environmental samples</taxon>
    </lineage>
</organism>
<keyword evidence="1" id="KW-1133">Transmembrane helix</keyword>
<dbReference type="EMBL" id="CADCVM010000180">
    <property type="protein sequence ID" value="CAA9486706.1"/>
    <property type="molecule type" value="Genomic_DNA"/>
</dbReference>
<evidence type="ECO:0000256" key="1">
    <source>
        <dbReference type="SAM" id="Phobius"/>
    </source>
</evidence>
<sequence length="133" mass="14278">MGTKDRGPDPRRLAATLAFASQGIHLWVLPGQLAAAMPPGVFFFLVAVGQGLLGASLLFGGGRWTARFGVLLNVCVILVWLLTRAVSIPQLFEPVRLPVEGLGAAATLIEVALVISLVRLGRSLRRKKRLERA</sequence>
<protein>
    <submittedName>
        <fullName evidence="2">Uncharacterized protein</fullName>
    </submittedName>
</protein>